<dbReference type="InterPro" id="IPR036705">
    <property type="entry name" value="Ribosyl_crysJ1_sf"/>
</dbReference>
<dbReference type="PANTHER" id="PTHR16222:SF40">
    <property type="entry name" value="ADP-RIBOSYLGLYCOHYDROLASE"/>
    <property type="match status" value="1"/>
</dbReference>
<protein>
    <submittedName>
        <fullName evidence="3">Uncharacterized protein</fullName>
    </submittedName>
</protein>
<dbReference type="Pfam" id="PF03747">
    <property type="entry name" value="ADP_ribosyl_GH"/>
    <property type="match status" value="1"/>
</dbReference>
<dbReference type="Proteomes" id="UP001634394">
    <property type="component" value="Unassembled WGS sequence"/>
</dbReference>
<feature type="region of interest" description="Disordered" evidence="2">
    <location>
        <begin position="1"/>
        <end position="43"/>
    </location>
</feature>
<dbReference type="EMBL" id="JBJQND010000008">
    <property type="protein sequence ID" value="KAL3868580.1"/>
    <property type="molecule type" value="Genomic_DNA"/>
</dbReference>
<keyword evidence="4" id="KW-1185">Reference proteome</keyword>
<dbReference type="AlphaFoldDB" id="A0ABD3W3Z8"/>
<accession>A0ABD3W3Z8</accession>
<feature type="binding site" evidence="1">
    <location>
        <position position="109"/>
    </location>
    <ligand>
        <name>Mg(2+)</name>
        <dbReference type="ChEBI" id="CHEBI:18420"/>
        <label>1</label>
    </ligand>
</feature>
<feature type="binding site" evidence="1">
    <location>
        <position position="110"/>
    </location>
    <ligand>
        <name>Mg(2+)</name>
        <dbReference type="ChEBI" id="CHEBI:18420"/>
        <label>1</label>
    </ligand>
</feature>
<feature type="compositionally biased region" description="Basic and acidic residues" evidence="2">
    <location>
        <begin position="26"/>
        <end position="43"/>
    </location>
</feature>
<dbReference type="Gene3D" id="1.10.4080.10">
    <property type="entry name" value="ADP-ribosylation/Crystallin J1"/>
    <property type="match status" value="1"/>
</dbReference>
<keyword evidence="1" id="KW-0460">Magnesium</keyword>
<dbReference type="InterPro" id="IPR005502">
    <property type="entry name" value="Ribosyl_crysJ1"/>
</dbReference>
<evidence type="ECO:0000256" key="2">
    <source>
        <dbReference type="SAM" id="MobiDB-lite"/>
    </source>
</evidence>
<feature type="binding site" evidence="1">
    <location>
        <position position="108"/>
    </location>
    <ligand>
        <name>Mg(2+)</name>
        <dbReference type="ChEBI" id="CHEBI:18420"/>
        <label>1</label>
    </ligand>
</feature>
<dbReference type="SUPFAM" id="SSF101478">
    <property type="entry name" value="ADP-ribosylglycohydrolase"/>
    <property type="match status" value="1"/>
</dbReference>
<feature type="binding site" evidence="1">
    <location>
        <position position="336"/>
    </location>
    <ligand>
        <name>Mg(2+)</name>
        <dbReference type="ChEBI" id="CHEBI:18420"/>
        <label>1</label>
    </ligand>
</feature>
<keyword evidence="1" id="KW-0479">Metal-binding</keyword>
<feature type="binding site" evidence="1">
    <location>
        <position position="337"/>
    </location>
    <ligand>
        <name>Mg(2+)</name>
        <dbReference type="ChEBI" id="CHEBI:18420"/>
        <label>1</label>
    </ligand>
</feature>
<dbReference type="InterPro" id="IPR050792">
    <property type="entry name" value="ADP-ribosylglycohydrolase"/>
</dbReference>
<evidence type="ECO:0000313" key="3">
    <source>
        <dbReference type="EMBL" id="KAL3868580.1"/>
    </source>
</evidence>
<evidence type="ECO:0000313" key="4">
    <source>
        <dbReference type="Proteomes" id="UP001634394"/>
    </source>
</evidence>
<organism evidence="3 4">
    <name type="scientific">Sinanodonta woodiana</name>
    <name type="common">Chinese pond mussel</name>
    <name type="synonym">Anodonta woodiana</name>
    <dbReference type="NCBI Taxonomy" id="1069815"/>
    <lineage>
        <taxon>Eukaryota</taxon>
        <taxon>Metazoa</taxon>
        <taxon>Spiralia</taxon>
        <taxon>Lophotrochozoa</taxon>
        <taxon>Mollusca</taxon>
        <taxon>Bivalvia</taxon>
        <taxon>Autobranchia</taxon>
        <taxon>Heteroconchia</taxon>
        <taxon>Palaeoheterodonta</taxon>
        <taxon>Unionida</taxon>
        <taxon>Unionoidea</taxon>
        <taxon>Unionidae</taxon>
        <taxon>Unioninae</taxon>
        <taxon>Sinanodonta</taxon>
    </lineage>
</organism>
<reference evidence="3 4" key="1">
    <citation type="submission" date="2024-11" db="EMBL/GenBank/DDBJ databases">
        <title>Chromosome-level genome assembly of the freshwater bivalve Anodonta woodiana.</title>
        <authorList>
            <person name="Chen X."/>
        </authorList>
    </citation>
    <scope>NUCLEOTIDE SEQUENCE [LARGE SCALE GENOMIC DNA]</scope>
    <source>
        <strain evidence="3">MN2024</strain>
        <tissue evidence="3">Gills</tissue>
    </source>
</reference>
<sequence>METDERRKAGMGTRSAKMHSKSATDANERYSEQSCSRESRTCQRTDPELDEQIFATLYGQCIGDAIGLLTEFMSRRKADKCYGHIKKLEYRDKIDDDHRKRWDNGDWTDDSDQMILIMQSLTDKNGDVDPRDFARKLVHWKENGFRKLGDTCGLDIGHTTYAIISMNDFEQHPHKASKEVWEESGKYLAPNGGVMRTSILGIHDWWNQNKVYANAIDICKTTHYDPRCQASAVAVCTAISLMLQKRSIHFKQTGEYIVETIIEDAFREASTCLHSKHEKDVLQKCLRCVNLSDLKLDEENAIGYTYKCLGAGFWALKQNDFRQALQEIVMSGGDADTNAAVAGALLGCKLGSRKHFPETWLDLKNRKWLDEQIDKYLTVLKKRQIEWNLMKEEERRPVKVHRKPMKAAM</sequence>
<gene>
    <name evidence="3" type="ORF">ACJMK2_041381</name>
</gene>
<evidence type="ECO:0000256" key="1">
    <source>
        <dbReference type="PIRSR" id="PIRSR605502-1"/>
    </source>
</evidence>
<comment type="cofactor">
    <cofactor evidence="1">
        <name>Mg(2+)</name>
        <dbReference type="ChEBI" id="CHEBI:18420"/>
    </cofactor>
    <text evidence="1">Binds 2 magnesium ions per subunit.</text>
</comment>
<proteinExistence type="predicted"/>
<feature type="binding site" evidence="1">
    <location>
        <position position="334"/>
    </location>
    <ligand>
        <name>Mg(2+)</name>
        <dbReference type="ChEBI" id="CHEBI:18420"/>
        <label>1</label>
    </ligand>
</feature>
<dbReference type="PANTHER" id="PTHR16222">
    <property type="entry name" value="ADP-RIBOSYLGLYCOHYDROLASE"/>
    <property type="match status" value="1"/>
</dbReference>
<comment type="caution">
    <text evidence="3">The sequence shown here is derived from an EMBL/GenBank/DDBJ whole genome shotgun (WGS) entry which is preliminary data.</text>
</comment>
<name>A0ABD3W3Z8_SINWO</name>